<proteinExistence type="predicted"/>
<dbReference type="EMBL" id="FXTO01000042">
    <property type="protein sequence ID" value="SMO98246.1"/>
    <property type="molecule type" value="Genomic_DNA"/>
</dbReference>
<dbReference type="SUPFAM" id="SSF47384">
    <property type="entry name" value="Homodimeric domain of signal transducing histidine kinase"/>
    <property type="match status" value="1"/>
</dbReference>
<dbReference type="Gene3D" id="1.10.287.130">
    <property type="match status" value="1"/>
</dbReference>
<evidence type="ECO:0000256" key="2">
    <source>
        <dbReference type="ARBA" id="ARBA00012438"/>
    </source>
</evidence>
<dbReference type="InterPro" id="IPR036890">
    <property type="entry name" value="HATPase_C_sf"/>
</dbReference>
<dbReference type="Gene3D" id="3.30.565.10">
    <property type="entry name" value="Histidine kinase-like ATPase, C-terminal domain"/>
    <property type="match status" value="1"/>
</dbReference>
<accession>A0A521FQ48</accession>
<dbReference type="OrthoDB" id="7179697at2"/>
<gene>
    <name evidence="8" type="ORF">SAMN06265173_14219</name>
</gene>
<dbReference type="SMART" id="SM00388">
    <property type="entry name" value="HisKA"/>
    <property type="match status" value="1"/>
</dbReference>
<keyword evidence="5 8" id="KW-0418">Kinase</keyword>
<dbReference type="InterPro" id="IPR036097">
    <property type="entry name" value="HisK_dim/P_sf"/>
</dbReference>
<comment type="catalytic activity">
    <reaction evidence="1">
        <text>ATP + protein L-histidine = ADP + protein N-phospho-L-histidine.</text>
        <dbReference type="EC" id="2.7.13.3"/>
    </reaction>
</comment>
<dbReference type="CDD" id="cd00075">
    <property type="entry name" value="HATPase"/>
    <property type="match status" value="1"/>
</dbReference>
<dbReference type="PRINTS" id="PR00344">
    <property type="entry name" value="BCTRLSENSOR"/>
</dbReference>
<dbReference type="InterPro" id="IPR003594">
    <property type="entry name" value="HATPase_dom"/>
</dbReference>
<protein>
    <recommendedName>
        <fullName evidence="2">histidine kinase</fullName>
        <ecNumber evidence="2">2.7.13.3</ecNumber>
    </recommendedName>
</protein>
<keyword evidence="6" id="KW-0902">Two-component regulatory system</keyword>
<dbReference type="SUPFAM" id="SSF55874">
    <property type="entry name" value="ATPase domain of HSP90 chaperone/DNA topoisomerase II/histidine kinase"/>
    <property type="match status" value="1"/>
</dbReference>
<evidence type="ECO:0000256" key="3">
    <source>
        <dbReference type="ARBA" id="ARBA00022553"/>
    </source>
</evidence>
<dbReference type="SMART" id="SM00387">
    <property type="entry name" value="HATPase_c"/>
    <property type="match status" value="1"/>
</dbReference>
<evidence type="ECO:0000256" key="1">
    <source>
        <dbReference type="ARBA" id="ARBA00000085"/>
    </source>
</evidence>
<dbReference type="Gene3D" id="3.30.450.20">
    <property type="entry name" value="PAS domain"/>
    <property type="match status" value="1"/>
</dbReference>
<evidence type="ECO:0000256" key="6">
    <source>
        <dbReference type="ARBA" id="ARBA00023012"/>
    </source>
</evidence>
<organism evidence="8 9">
    <name type="scientific">Thalassovita litoralis</name>
    <dbReference type="NCBI Taxonomy" id="1010611"/>
    <lineage>
        <taxon>Bacteria</taxon>
        <taxon>Pseudomonadati</taxon>
        <taxon>Pseudomonadota</taxon>
        <taxon>Alphaproteobacteria</taxon>
        <taxon>Rhodobacterales</taxon>
        <taxon>Roseobacteraceae</taxon>
        <taxon>Thalassovita</taxon>
    </lineage>
</organism>
<keyword evidence="9" id="KW-1185">Reference proteome</keyword>
<dbReference type="EC" id="2.7.13.3" evidence="2"/>
<dbReference type="InterPro" id="IPR003661">
    <property type="entry name" value="HisK_dim/P_dom"/>
</dbReference>
<reference evidence="8 9" key="1">
    <citation type="submission" date="2017-05" db="EMBL/GenBank/DDBJ databases">
        <authorList>
            <person name="Varghese N."/>
            <person name="Submissions S."/>
        </authorList>
    </citation>
    <scope>NUCLEOTIDE SEQUENCE [LARGE SCALE GENOMIC DNA]</scope>
    <source>
        <strain evidence="8 9">DSM 29506</strain>
    </source>
</reference>
<sequence length="365" mass="40472">MSTMLQTPDTPNLQSYLSDILEELHDEVYVYDASSLRLIYANRTARLRCDWSLHDVPDKKITDSSDDFDVGIFQSHVEPLRLGMTDAVTIQAIHEKGLVEITTRLLTALEGNPVFVSVLRDREPRRQLERARKQAFSEIVHDLRTPLTSIMGALKLLDSGRMGDLPPQAQSLLALVQRNADTMLTTVSDILDLQKLKTHPDEAEEELEEVELVALIKDAVAAHIGYCAVHNVSIDIAAMPKEAWIRGLPIRLHQMLANLLSNAIKNSPTGDVVGLELRENGDNWQIRIINGGPGIPEHLRDRIFDNYVHSAATSDAKVKGTGLGLAICKKIIKTHGGEIGFSCHTGERTQFFVDIPQTIPSIGQT</sequence>
<dbReference type="InterPro" id="IPR005467">
    <property type="entry name" value="His_kinase_dom"/>
</dbReference>
<evidence type="ECO:0000256" key="5">
    <source>
        <dbReference type="ARBA" id="ARBA00022777"/>
    </source>
</evidence>
<evidence type="ECO:0000259" key="7">
    <source>
        <dbReference type="PROSITE" id="PS50109"/>
    </source>
</evidence>
<evidence type="ECO:0000256" key="4">
    <source>
        <dbReference type="ARBA" id="ARBA00022679"/>
    </source>
</evidence>
<dbReference type="CDD" id="cd00082">
    <property type="entry name" value="HisKA"/>
    <property type="match status" value="1"/>
</dbReference>
<dbReference type="AlphaFoldDB" id="A0A521FQ48"/>
<keyword evidence="3" id="KW-0597">Phosphoprotein</keyword>
<name>A0A521FQ48_9RHOB</name>
<dbReference type="PANTHER" id="PTHR43711">
    <property type="entry name" value="TWO-COMPONENT HISTIDINE KINASE"/>
    <property type="match status" value="1"/>
</dbReference>
<dbReference type="Pfam" id="PF02518">
    <property type="entry name" value="HATPase_c"/>
    <property type="match status" value="1"/>
</dbReference>
<keyword evidence="4" id="KW-0808">Transferase</keyword>
<dbReference type="InterPro" id="IPR004358">
    <property type="entry name" value="Sig_transdc_His_kin-like_C"/>
</dbReference>
<evidence type="ECO:0000313" key="9">
    <source>
        <dbReference type="Proteomes" id="UP000316030"/>
    </source>
</evidence>
<dbReference type="Proteomes" id="UP000316030">
    <property type="component" value="Unassembled WGS sequence"/>
</dbReference>
<evidence type="ECO:0000313" key="8">
    <source>
        <dbReference type="EMBL" id="SMO98246.1"/>
    </source>
</evidence>
<dbReference type="PROSITE" id="PS50109">
    <property type="entry name" value="HIS_KIN"/>
    <property type="match status" value="1"/>
</dbReference>
<dbReference type="GO" id="GO:0000155">
    <property type="term" value="F:phosphorelay sensor kinase activity"/>
    <property type="evidence" value="ECO:0007669"/>
    <property type="project" value="InterPro"/>
</dbReference>
<dbReference type="PANTHER" id="PTHR43711:SF1">
    <property type="entry name" value="HISTIDINE KINASE 1"/>
    <property type="match status" value="1"/>
</dbReference>
<feature type="domain" description="Histidine kinase" evidence="7">
    <location>
        <begin position="138"/>
        <end position="359"/>
    </location>
</feature>
<dbReference type="InterPro" id="IPR050736">
    <property type="entry name" value="Sensor_HK_Regulatory"/>
</dbReference>
<dbReference type="Pfam" id="PF00512">
    <property type="entry name" value="HisKA"/>
    <property type="match status" value="1"/>
</dbReference>